<dbReference type="SMART" id="SM00478">
    <property type="entry name" value="ENDO3c"/>
    <property type="match status" value="1"/>
</dbReference>
<comment type="catalytic activity">
    <reaction evidence="1">
        <text>Hydrolysis of alkylated DNA, releasing 3-methyladenine, 3-methylguanine, 7-methylguanine and 7-methyladenine.</text>
        <dbReference type="EC" id="3.2.2.21"/>
    </reaction>
</comment>
<name>A0A939QEV9_9MICO</name>
<dbReference type="Gene3D" id="1.10.340.30">
    <property type="entry name" value="Hypothetical protein, domain 2"/>
    <property type="match status" value="1"/>
</dbReference>
<comment type="cofactor">
    <cofactor evidence="2">
        <name>Zn(2+)</name>
        <dbReference type="ChEBI" id="CHEBI:29105"/>
    </cofactor>
</comment>
<keyword evidence="9" id="KW-0805">Transcription regulation</keyword>
<evidence type="ECO:0000256" key="7">
    <source>
        <dbReference type="ARBA" id="ARBA00022763"/>
    </source>
</evidence>
<dbReference type="GO" id="GO:0032131">
    <property type="term" value="F:alkylated DNA binding"/>
    <property type="evidence" value="ECO:0007669"/>
    <property type="project" value="TreeGrafter"/>
</dbReference>
<evidence type="ECO:0000256" key="9">
    <source>
        <dbReference type="ARBA" id="ARBA00023015"/>
    </source>
</evidence>
<dbReference type="InterPro" id="IPR011257">
    <property type="entry name" value="DNA_glycosylase"/>
</dbReference>
<evidence type="ECO:0000256" key="11">
    <source>
        <dbReference type="ARBA" id="ARBA00023159"/>
    </source>
</evidence>
<keyword evidence="10" id="KW-0238">DNA-binding</keyword>
<evidence type="ECO:0000256" key="2">
    <source>
        <dbReference type="ARBA" id="ARBA00001947"/>
    </source>
</evidence>
<keyword evidence="12" id="KW-0804">Transcription</keyword>
<evidence type="ECO:0000256" key="8">
    <source>
        <dbReference type="ARBA" id="ARBA00022833"/>
    </source>
</evidence>
<dbReference type="GO" id="GO:0008168">
    <property type="term" value="F:methyltransferase activity"/>
    <property type="evidence" value="ECO:0007669"/>
    <property type="project" value="UniProtKB-KW"/>
</dbReference>
<evidence type="ECO:0000256" key="13">
    <source>
        <dbReference type="ARBA" id="ARBA00023204"/>
    </source>
</evidence>
<dbReference type="GO" id="GO:0008270">
    <property type="term" value="F:zinc ion binding"/>
    <property type="evidence" value="ECO:0007669"/>
    <property type="project" value="InterPro"/>
</dbReference>
<dbReference type="PANTHER" id="PTHR43003:SF13">
    <property type="entry name" value="DNA-3-METHYLADENINE GLYCOSYLASE 2"/>
    <property type="match status" value="1"/>
</dbReference>
<dbReference type="AlphaFoldDB" id="A0A939QEV9"/>
<dbReference type="InterPro" id="IPR035451">
    <property type="entry name" value="Ada-like_dom_sf"/>
</dbReference>
<dbReference type="InterPro" id="IPR003265">
    <property type="entry name" value="HhH-GPD_domain"/>
</dbReference>
<dbReference type="InterPro" id="IPR004026">
    <property type="entry name" value="Ada_DNA_repair_Zn-bd"/>
</dbReference>
<dbReference type="Proteomes" id="UP000668403">
    <property type="component" value="Unassembled WGS sequence"/>
</dbReference>
<gene>
    <name evidence="15" type="ORF">J4H85_11135</name>
</gene>
<dbReference type="FunFam" id="3.40.10.10:FF:000001">
    <property type="entry name" value="DNA-3-methyladenine glycosylase 2"/>
    <property type="match status" value="1"/>
</dbReference>
<reference evidence="15" key="1">
    <citation type="submission" date="2021-03" db="EMBL/GenBank/DDBJ databases">
        <title>Leucobacter chromiisoli sp. nov., isolated from chromium-containing soil of chemical plant.</title>
        <authorList>
            <person name="Xu Z."/>
        </authorList>
    </citation>
    <scope>NUCLEOTIDE SEQUENCE</scope>
    <source>
        <strain evidence="15">K 70/01</strain>
    </source>
</reference>
<sequence>MAEALMTFDERYRAVEARDTRFDGQFVTGVRSTGIYCRPSCPARTPKPANVIFFRTSAAAHEAGFRACKRCLPEAVPGSPEWNLRGDIVSRAMRLIVDGTVEREGVGGLAARLGYSSRHLGRLLVAELGAGPLALARAHRAHTARALLVGSDLSVADIAFSAGFGSVRQCNDTVREVFGLTPSEVRRRRRSTDATPGSLTLSLPVREPFDAAGLLDWFAARAIPGLERVTSEGYARTLTLPGGPGRMEVSLGDRVGFVRLRVTLASLADLGAVVARTRRLLDLDADPVAVDHALTRHAVLAPMVAARPGVRVPGTMDAHETLMRTMIGQQVSVAAARTALTRLVASLGEPLPTVVPAHAEPDAPRRLFPTPAKIAEYGPEVLRGPRARTRAVRDAAAGLADGSLHLGSDDDGREQRARLLARQGIGPWTADYVRMRVLGDPDVLLTGDRAMRAGAAAAGLPTGRRELAAWAERIAPWRSSLTTRLWSATATPSVNR</sequence>
<dbReference type="EC" id="3.2.2.21" evidence="3"/>
<dbReference type="GO" id="GO:0005737">
    <property type="term" value="C:cytoplasm"/>
    <property type="evidence" value="ECO:0007669"/>
    <property type="project" value="TreeGrafter"/>
</dbReference>
<dbReference type="Pfam" id="PF02805">
    <property type="entry name" value="Ada_Zn_binding"/>
    <property type="match status" value="1"/>
</dbReference>
<keyword evidence="6" id="KW-0479">Metal-binding</keyword>
<dbReference type="InterPro" id="IPR037046">
    <property type="entry name" value="AlkA_N_sf"/>
</dbReference>
<comment type="caution">
    <text evidence="15">The sequence shown here is derived from an EMBL/GenBank/DDBJ whole genome shotgun (WGS) entry which is preliminary data.</text>
</comment>
<dbReference type="GO" id="GO:0006307">
    <property type="term" value="P:DNA alkylation repair"/>
    <property type="evidence" value="ECO:0007669"/>
    <property type="project" value="TreeGrafter"/>
</dbReference>
<dbReference type="Gene3D" id="3.40.10.10">
    <property type="entry name" value="DNA Methylphosphotriester Repair Domain"/>
    <property type="match status" value="1"/>
</dbReference>
<proteinExistence type="predicted"/>
<dbReference type="Pfam" id="PF06029">
    <property type="entry name" value="AlkA_N"/>
    <property type="match status" value="1"/>
</dbReference>
<dbReference type="InterPro" id="IPR009057">
    <property type="entry name" value="Homeodomain-like_sf"/>
</dbReference>
<dbReference type="Gene3D" id="3.30.310.20">
    <property type="entry name" value="DNA-3-methyladenine glycosylase AlkA, N-terminal domain"/>
    <property type="match status" value="1"/>
</dbReference>
<evidence type="ECO:0000256" key="4">
    <source>
        <dbReference type="ARBA" id="ARBA00022603"/>
    </source>
</evidence>
<dbReference type="RefSeq" id="WP_208239624.1">
    <property type="nucleotide sequence ID" value="NZ_BAAAQU010000002.1"/>
</dbReference>
<dbReference type="GO" id="GO:0043916">
    <property type="term" value="F:DNA-7-methylguanine glycosylase activity"/>
    <property type="evidence" value="ECO:0007669"/>
    <property type="project" value="TreeGrafter"/>
</dbReference>
<dbReference type="GO" id="GO:0008725">
    <property type="term" value="F:DNA-3-methyladenine glycosylase activity"/>
    <property type="evidence" value="ECO:0007669"/>
    <property type="project" value="TreeGrafter"/>
</dbReference>
<dbReference type="InterPro" id="IPR010316">
    <property type="entry name" value="AlkA_N"/>
</dbReference>
<dbReference type="GO" id="GO:0032259">
    <property type="term" value="P:methylation"/>
    <property type="evidence" value="ECO:0007669"/>
    <property type="project" value="UniProtKB-KW"/>
</dbReference>
<organism evidence="15 16">
    <name type="scientific">Leucobacter tardus</name>
    <dbReference type="NCBI Taxonomy" id="501483"/>
    <lineage>
        <taxon>Bacteria</taxon>
        <taxon>Bacillati</taxon>
        <taxon>Actinomycetota</taxon>
        <taxon>Actinomycetes</taxon>
        <taxon>Micrococcales</taxon>
        <taxon>Microbacteriaceae</taxon>
        <taxon>Leucobacter</taxon>
    </lineage>
</organism>
<keyword evidence="11" id="KW-0010">Activator</keyword>
<evidence type="ECO:0000256" key="1">
    <source>
        <dbReference type="ARBA" id="ARBA00000086"/>
    </source>
</evidence>
<keyword evidence="5" id="KW-0808">Transferase</keyword>
<dbReference type="InterPro" id="IPR051912">
    <property type="entry name" value="Alkylbase_DNA_Glycosylase/TA"/>
</dbReference>
<dbReference type="GO" id="GO:0006285">
    <property type="term" value="P:base-excision repair, AP site formation"/>
    <property type="evidence" value="ECO:0007669"/>
    <property type="project" value="TreeGrafter"/>
</dbReference>
<feature type="domain" description="HTH araC/xylS-type" evidence="14">
    <location>
        <begin position="90"/>
        <end position="188"/>
    </location>
</feature>
<dbReference type="PROSITE" id="PS01124">
    <property type="entry name" value="HTH_ARAC_FAMILY_2"/>
    <property type="match status" value="1"/>
</dbReference>
<dbReference type="EMBL" id="JAGFBF010000005">
    <property type="protein sequence ID" value="MBO2990547.1"/>
    <property type="molecule type" value="Genomic_DNA"/>
</dbReference>
<keyword evidence="13" id="KW-0234">DNA repair</keyword>
<evidence type="ECO:0000313" key="15">
    <source>
        <dbReference type="EMBL" id="MBO2990547.1"/>
    </source>
</evidence>
<evidence type="ECO:0000256" key="5">
    <source>
        <dbReference type="ARBA" id="ARBA00022679"/>
    </source>
</evidence>
<dbReference type="InterPro" id="IPR018060">
    <property type="entry name" value="HTH_AraC"/>
</dbReference>
<dbReference type="GO" id="GO:0043565">
    <property type="term" value="F:sequence-specific DNA binding"/>
    <property type="evidence" value="ECO:0007669"/>
    <property type="project" value="InterPro"/>
</dbReference>
<evidence type="ECO:0000313" key="16">
    <source>
        <dbReference type="Proteomes" id="UP000668403"/>
    </source>
</evidence>
<dbReference type="SMART" id="SM01009">
    <property type="entry name" value="AlkA_N"/>
    <property type="match status" value="1"/>
</dbReference>
<dbReference type="CDD" id="cd00056">
    <property type="entry name" value="ENDO3c"/>
    <property type="match status" value="1"/>
</dbReference>
<dbReference type="Gene3D" id="1.10.10.60">
    <property type="entry name" value="Homeodomain-like"/>
    <property type="match status" value="1"/>
</dbReference>
<evidence type="ECO:0000256" key="3">
    <source>
        <dbReference type="ARBA" id="ARBA00012000"/>
    </source>
</evidence>
<dbReference type="SMART" id="SM00342">
    <property type="entry name" value="HTH_ARAC"/>
    <property type="match status" value="1"/>
</dbReference>
<keyword evidence="4" id="KW-0489">Methyltransferase</keyword>
<dbReference type="PANTHER" id="PTHR43003">
    <property type="entry name" value="DNA-3-METHYLADENINE GLYCOSYLASE"/>
    <property type="match status" value="1"/>
</dbReference>
<dbReference type="SUPFAM" id="SSF48150">
    <property type="entry name" value="DNA-glycosylase"/>
    <property type="match status" value="1"/>
</dbReference>
<protein>
    <recommendedName>
        <fullName evidence="3">DNA-3-methyladenine glycosylase II</fullName>
        <ecNumber evidence="3">3.2.2.21</ecNumber>
    </recommendedName>
</protein>
<keyword evidence="7" id="KW-0227">DNA damage</keyword>
<dbReference type="SUPFAM" id="SSF55945">
    <property type="entry name" value="TATA-box binding protein-like"/>
    <property type="match status" value="1"/>
</dbReference>
<dbReference type="SUPFAM" id="SSF57884">
    <property type="entry name" value="Ada DNA repair protein, N-terminal domain (N-Ada 10)"/>
    <property type="match status" value="1"/>
</dbReference>
<dbReference type="GO" id="GO:0003700">
    <property type="term" value="F:DNA-binding transcription factor activity"/>
    <property type="evidence" value="ECO:0007669"/>
    <property type="project" value="InterPro"/>
</dbReference>
<accession>A0A939QEV9</accession>
<evidence type="ECO:0000256" key="10">
    <source>
        <dbReference type="ARBA" id="ARBA00023125"/>
    </source>
</evidence>
<keyword evidence="8" id="KW-0862">Zinc</keyword>
<dbReference type="GO" id="GO:0032993">
    <property type="term" value="C:protein-DNA complex"/>
    <property type="evidence" value="ECO:0007669"/>
    <property type="project" value="TreeGrafter"/>
</dbReference>
<dbReference type="Pfam" id="PF12833">
    <property type="entry name" value="HTH_18"/>
    <property type="match status" value="1"/>
</dbReference>
<dbReference type="SUPFAM" id="SSF46689">
    <property type="entry name" value="Homeodomain-like"/>
    <property type="match status" value="1"/>
</dbReference>
<keyword evidence="16" id="KW-1185">Reference proteome</keyword>
<evidence type="ECO:0000259" key="14">
    <source>
        <dbReference type="PROSITE" id="PS01124"/>
    </source>
</evidence>
<evidence type="ECO:0000256" key="6">
    <source>
        <dbReference type="ARBA" id="ARBA00022723"/>
    </source>
</evidence>
<evidence type="ECO:0000256" key="12">
    <source>
        <dbReference type="ARBA" id="ARBA00023163"/>
    </source>
</evidence>